<evidence type="ECO:0000256" key="1">
    <source>
        <dbReference type="SAM" id="Phobius"/>
    </source>
</evidence>
<name>A0A380P342_WEIVI</name>
<sequence>MHRTQRLSVIALLAALSFILMLISQFPIIPGATFLKMDFSFIPISLVPFY</sequence>
<keyword evidence="1" id="KW-0472">Membrane</keyword>
<reference evidence="2 3" key="1">
    <citation type="submission" date="2018-06" db="EMBL/GenBank/DDBJ databases">
        <authorList>
            <consortium name="Pathogen Informatics"/>
            <person name="Doyle S."/>
        </authorList>
    </citation>
    <scope>NUCLEOTIDE SEQUENCE [LARGE SCALE GENOMIC DNA]</scope>
    <source>
        <strain evidence="2 3">NCTC13645</strain>
    </source>
</reference>
<organism evidence="2 3">
    <name type="scientific">Weissella viridescens</name>
    <name type="common">Lactobacillus viridescens</name>
    <dbReference type="NCBI Taxonomy" id="1629"/>
    <lineage>
        <taxon>Bacteria</taxon>
        <taxon>Bacillati</taxon>
        <taxon>Bacillota</taxon>
        <taxon>Bacilli</taxon>
        <taxon>Lactobacillales</taxon>
        <taxon>Lactobacillaceae</taxon>
        <taxon>Weissella</taxon>
    </lineage>
</organism>
<dbReference type="Gene3D" id="1.10.1760.20">
    <property type="match status" value="1"/>
</dbReference>
<protein>
    <submittedName>
        <fullName evidence="2">Riboflavin ECF transporter S component RibU</fullName>
    </submittedName>
</protein>
<keyword evidence="1" id="KW-0812">Transmembrane</keyword>
<evidence type="ECO:0000313" key="3">
    <source>
        <dbReference type="Proteomes" id="UP000254621"/>
    </source>
</evidence>
<dbReference type="EMBL" id="UHIV01000004">
    <property type="protein sequence ID" value="SUP59297.1"/>
    <property type="molecule type" value="Genomic_DNA"/>
</dbReference>
<dbReference type="AlphaFoldDB" id="A0A380P342"/>
<evidence type="ECO:0000313" key="2">
    <source>
        <dbReference type="EMBL" id="SUP59297.1"/>
    </source>
</evidence>
<gene>
    <name evidence="2" type="primary">ribU_2</name>
    <name evidence="2" type="ORF">NCTC13645_01551</name>
</gene>
<accession>A0A380P342</accession>
<dbReference type="Proteomes" id="UP000254621">
    <property type="component" value="Unassembled WGS sequence"/>
</dbReference>
<feature type="transmembrane region" description="Helical" evidence="1">
    <location>
        <begin position="7"/>
        <end position="29"/>
    </location>
</feature>
<proteinExistence type="predicted"/>
<keyword evidence="1" id="KW-1133">Transmembrane helix</keyword>